<dbReference type="Gene3D" id="3.40.50.880">
    <property type="match status" value="1"/>
</dbReference>
<dbReference type="PANTHER" id="PTHR20842">
    <property type="entry name" value="PROTEASE S51 ALPHA-ASPARTYL DIPEPTIDASE"/>
    <property type="match status" value="1"/>
</dbReference>
<dbReference type="GO" id="GO:0006508">
    <property type="term" value="P:proteolysis"/>
    <property type="evidence" value="ECO:0007669"/>
    <property type="project" value="UniProtKB-KW"/>
</dbReference>
<dbReference type="InterPro" id="IPR029062">
    <property type="entry name" value="Class_I_gatase-like"/>
</dbReference>
<protein>
    <submittedName>
        <fullName evidence="5">Peptidase family S51</fullName>
    </submittedName>
</protein>
<evidence type="ECO:0000256" key="3">
    <source>
        <dbReference type="ARBA" id="ARBA00022801"/>
    </source>
</evidence>
<evidence type="ECO:0000313" key="6">
    <source>
        <dbReference type="Proteomes" id="UP000035368"/>
    </source>
</evidence>
<dbReference type="Proteomes" id="UP000035368">
    <property type="component" value="Chromosome"/>
</dbReference>
<dbReference type="PATRIC" id="fig|1050174.4.peg.1916"/>
<keyword evidence="4" id="KW-0720">Serine protease</keyword>
<keyword evidence="2" id="KW-0645">Protease</keyword>
<dbReference type="KEGG" id="cei:CEPID_09500"/>
<dbReference type="GO" id="GO:0008236">
    <property type="term" value="F:serine-type peptidase activity"/>
    <property type="evidence" value="ECO:0007669"/>
    <property type="project" value="UniProtKB-KW"/>
</dbReference>
<dbReference type="PANTHER" id="PTHR20842:SF0">
    <property type="entry name" value="ALPHA-ASPARTYL DIPEPTIDASE"/>
    <property type="match status" value="1"/>
</dbReference>
<accession>A0A0G3GT79</accession>
<gene>
    <name evidence="5" type="ORF">CEPID_09500</name>
</gene>
<reference evidence="5 6" key="1">
    <citation type="submission" date="2015-05" db="EMBL/GenBank/DDBJ databases">
        <title>Complete genome sequence of Corynebacterium epidermidicanis DSM 45586, isolated from the skin of a dog suffering from pruritus.</title>
        <authorList>
            <person name="Ruckert C."/>
            <person name="Albersmeier A."/>
            <person name="Winkler A."/>
            <person name="Tauch A."/>
        </authorList>
    </citation>
    <scope>NUCLEOTIDE SEQUENCE [LARGE SCALE GENOMIC DNA]</scope>
    <source>
        <strain evidence="5 6">DSM 45586</strain>
    </source>
</reference>
<keyword evidence="6" id="KW-1185">Reference proteome</keyword>
<name>A0A0G3GT79_9CORY</name>
<evidence type="ECO:0000256" key="2">
    <source>
        <dbReference type="ARBA" id="ARBA00022670"/>
    </source>
</evidence>
<sequence length="131" mass="13679">MLGSVDTVYVAGGETFDLLQVMHTSGAFEMLKDKVAAGLTYIGTSAGSVVAGPTIEHIAPMDSPEKAPDLHDYTGLSLVDACIVPHASGTIPAYPISVIEEIVAKFGERLPLQLLNDGQALLVEDGKATLI</sequence>
<evidence type="ECO:0000313" key="5">
    <source>
        <dbReference type="EMBL" id="AKK03745.1"/>
    </source>
</evidence>
<dbReference type="EMBL" id="CP011541">
    <property type="protein sequence ID" value="AKK03745.1"/>
    <property type="molecule type" value="Genomic_DNA"/>
</dbReference>
<dbReference type="InterPro" id="IPR005320">
    <property type="entry name" value="Peptidase_S51"/>
</dbReference>
<evidence type="ECO:0000256" key="1">
    <source>
        <dbReference type="ARBA" id="ARBA00006534"/>
    </source>
</evidence>
<organism evidence="5 6">
    <name type="scientific">Corynebacterium epidermidicanis</name>
    <dbReference type="NCBI Taxonomy" id="1050174"/>
    <lineage>
        <taxon>Bacteria</taxon>
        <taxon>Bacillati</taxon>
        <taxon>Actinomycetota</taxon>
        <taxon>Actinomycetes</taxon>
        <taxon>Mycobacteriales</taxon>
        <taxon>Corynebacteriaceae</taxon>
        <taxon>Corynebacterium</taxon>
    </lineage>
</organism>
<proteinExistence type="inferred from homology"/>
<dbReference type="SUPFAM" id="SSF52317">
    <property type="entry name" value="Class I glutamine amidotransferase-like"/>
    <property type="match status" value="1"/>
</dbReference>
<dbReference type="AlphaFoldDB" id="A0A0G3GT79"/>
<evidence type="ECO:0000256" key="4">
    <source>
        <dbReference type="ARBA" id="ARBA00022825"/>
    </source>
</evidence>
<keyword evidence="3" id="KW-0378">Hydrolase</keyword>
<comment type="similarity">
    <text evidence="1">Belongs to the peptidase S51 family.</text>
</comment>
<dbReference type="Pfam" id="PF03575">
    <property type="entry name" value="Peptidase_S51"/>
    <property type="match status" value="1"/>
</dbReference>